<evidence type="ECO:0000313" key="2">
    <source>
        <dbReference type="Proteomes" id="UP001058003"/>
    </source>
</evidence>
<name>A0A9Q9I8J4_9ACTN</name>
<dbReference type="KEGG" id="daur:Daura_30675"/>
<keyword evidence="2" id="KW-1185">Reference proteome</keyword>
<gene>
    <name evidence="1" type="ORF">Daura_30675</name>
</gene>
<protein>
    <submittedName>
        <fullName evidence="1">Uncharacterized protein</fullName>
    </submittedName>
</protein>
<reference evidence="1" key="1">
    <citation type="submission" date="2021-04" db="EMBL/GenBank/DDBJ databases">
        <title>Dactylosporangium aurantiacum NRRL B-8018 full assembly.</title>
        <authorList>
            <person name="Hartkoorn R.C."/>
            <person name="Beaudoing E."/>
            <person name="Hot D."/>
        </authorList>
    </citation>
    <scope>NUCLEOTIDE SEQUENCE</scope>
    <source>
        <strain evidence="1">NRRL B-8018</strain>
    </source>
</reference>
<evidence type="ECO:0000313" key="1">
    <source>
        <dbReference type="EMBL" id="UWZ51121.1"/>
    </source>
</evidence>
<proteinExistence type="predicted"/>
<dbReference type="Proteomes" id="UP001058003">
    <property type="component" value="Chromosome"/>
</dbReference>
<dbReference type="EMBL" id="CP073767">
    <property type="protein sequence ID" value="UWZ51121.1"/>
    <property type="molecule type" value="Genomic_DNA"/>
</dbReference>
<dbReference type="RefSeq" id="WP_033366190.1">
    <property type="nucleotide sequence ID" value="NZ_CP073767.1"/>
</dbReference>
<organism evidence="1 2">
    <name type="scientific">Dactylosporangium aurantiacum</name>
    <dbReference type="NCBI Taxonomy" id="35754"/>
    <lineage>
        <taxon>Bacteria</taxon>
        <taxon>Bacillati</taxon>
        <taxon>Actinomycetota</taxon>
        <taxon>Actinomycetes</taxon>
        <taxon>Micromonosporales</taxon>
        <taxon>Micromonosporaceae</taxon>
        <taxon>Dactylosporangium</taxon>
    </lineage>
</organism>
<dbReference type="AlphaFoldDB" id="A0A9Q9I8J4"/>
<accession>A0A9Q9I8J4</accession>
<sequence length="88" mass="9215">MAIAAWTCTSAVWSGPVSSRGGDVVPGEQVLGVVAALATWRTMSEAAGWIDGQWPLSDTVDSPDEGRPSNRDAVAARLVARYDDKVGV</sequence>